<dbReference type="EMBL" id="JAPQKP010000002">
    <property type="protein sequence ID" value="KAJ5206323.1"/>
    <property type="molecule type" value="Genomic_DNA"/>
</dbReference>
<reference evidence="1" key="2">
    <citation type="journal article" date="2023" name="IMA Fungus">
        <title>Comparative genomic study of the Penicillium genus elucidates a diverse pangenome and 15 lateral gene transfer events.</title>
        <authorList>
            <person name="Petersen C."/>
            <person name="Sorensen T."/>
            <person name="Nielsen M.R."/>
            <person name="Sondergaard T.E."/>
            <person name="Sorensen J.L."/>
            <person name="Fitzpatrick D.A."/>
            <person name="Frisvad J.C."/>
            <person name="Nielsen K.L."/>
        </authorList>
    </citation>
    <scope>NUCLEOTIDE SEQUENCE</scope>
    <source>
        <strain evidence="1">IBT 16849</strain>
    </source>
</reference>
<accession>A0A9W9MRX9</accession>
<evidence type="ECO:0000313" key="1">
    <source>
        <dbReference type="EMBL" id="KAJ5206323.1"/>
    </source>
</evidence>
<dbReference type="Proteomes" id="UP001150879">
    <property type="component" value="Unassembled WGS sequence"/>
</dbReference>
<name>A0A9W9MRX9_9EURO</name>
<gene>
    <name evidence="1" type="ORF">N7472_002771</name>
</gene>
<protein>
    <submittedName>
        <fullName evidence="1">Uncharacterized protein</fullName>
    </submittedName>
</protein>
<organism evidence="1 2">
    <name type="scientific">Penicillium cf. griseofulvum</name>
    <dbReference type="NCBI Taxonomy" id="2972120"/>
    <lineage>
        <taxon>Eukaryota</taxon>
        <taxon>Fungi</taxon>
        <taxon>Dikarya</taxon>
        <taxon>Ascomycota</taxon>
        <taxon>Pezizomycotina</taxon>
        <taxon>Eurotiomycetes</taxon>
        <taxon>Eurotiomycetidae</taxon>
        <taxon>Eurotiales</taxon>
        <taxon>Aspergillaceae</taxon>
        <taxon>Penicillium</taxon>
    </lineage>
</organism>
<evidence type="ECO:0000313" key="2">
    <source>
        <dbReference type="Proteomes" id="UP001150879"/>
    </source>
</evidence>
<proteinExistence type="predicted"/>
<comment type="caution">
    <text evidence="1">The sequence shown here is derived from an EMBL/GenBank/DDBJ whole genome shotgun (WGS) entry which is preliminary data.</text>
</comment>
<sequence>MEELATDGIEYMVNTIKASNTAALRAYKNGGDTLHQDKHLSCLKPLARVEPES</sequence>
<reference evidence="1" key="1">
    <citation type="submission" date="2022-11" db="EMBL/GenBank/DDBJ databases">
        <authorList>
            <person name="Petersen C."/>
        </authorList>
    </citation>
    <scope>NUCLEOTIDE SEQUENCE</scope>
    <source>
        <strain evidence="1">IBT 16849</strain>
    </source>
</reference>
<dbReference type="AlphaFoldDB" id="A0A9W9MRX9"/>
<keyword evidence="2" id="KW-1185">Reference proteome</keyword>